<protein>
    <submittedName>
        <fullName evidence="1 2">Uncharacterized protein</fullName>
    </submittedName>
</protein>
<sequence length="327" mass="36772">MAGAKNMSGWTSSRYLRNALIPRMIGLFSSGGIVVAFNNTGDSRILEQDWYERRLWCVQEYSFPESIVIQDISNRGGGGREEEISMKRKRFNQLWFRLTERIRSSQVVDEREEGKALKILLDWDHTSSNFPGDVQLRVSKIGAEDYLANARKLSASNRNDVLPALAQAWFGIIMTREETKLQLVVSIIRAFFETSGELLLDVILNQEAAAGVLPSSGTMCVDRMLADFPAGLEKGEAQRVQILGVQTTQERQDGQADLHVFTGRLVSPAGFEEWRTSLQCIREATSVEEGGKKFRLLKMTVSAQHPSEPRIGAEELNTVELHEFECL</sequence>
<dbReference type="HOGENOM" id="CLU_851121_0_0_1"/>
<name>L1J6C6_GUITC</name>
<reference evidence="1 3" key="1">
    <citation type="journal article" date="2012" name="Nature">
        <title>Algal genomes reveal evolutionary mosaicism and the fate of nucleomorphs.</title>
        <authorList>
            <consortium name="DOE Joint Genome Institute"/>
            <person name="Curtis B.A."/>
            <person name="Tanifuji G."/>
            <person name="Burki F."/>
            <person name="Gruber A."/>
            <person name="Irimia M."/>
            <person name="Maruyama S."/>
            <person name="Arias M.C."/>
            <person name="Ball S.G."/>
            <person name="Gile G.H."/>
            <person name="Hirakawa Y."/>
            <person name="Hopkins J.F."/>
            <person name="Kuo A."/>
            <person name="Rensing S.A."/>
            <person name="Schmutz J."/>
            <person name="Symeonidi A."/>
            <person name="Elias M."/>
            <person name="Eveleigh R.J."/>
            <person name="Herman E.K."/>
            <person name="Klute M.J."/>
            <person name="Nakayama T."/>
            <person name="Obornik M."/>
            <person name="Reyes-Prieto A."/>
            <person name="Armbrust E.V."/>
            <person name="Aves S.J."/>
            <person name="Beiko R.G."/>
            <person name="Coutinho P."/>
            <person name="Dacks J.B."/>
            <person name="Durnford D.G."/>
            <person name="Fast N.M."/>
            <person name="Green B.R."/>
            <person name="Grisdale C.J."/>
            <person name="Hempel F."/>
            <person name="Henrissat B."/>
            <person name="Hoppner M.P."/>
            <person name="Ishida K."/>
            <person name="Kim E."/>
            <person name="Koreny L."/>
            <person name="Kroth P.G."/>
            <person name="Liu Y."/>
            <person name="Malik S.B."/>
            <person name="Maier U.G."/>
            <person name="McRose D."/>
            <person name="Mock T."/>
            <person name="Neilson J.A."/>
            <person name="Onodera N.T."/>
            <person name="Poole A.M."/>
            <person name="Pritham E.J."/>
            <person name="Richards T.A."/>
            <person name="Rocap G."/>
            <person name="Roy S.W."/>
            <person name="Sarai C."/>
            <person name="Schaack S."/>
            <person name="Shirato S."/>
            <person name="Slamovits C.H."/>
            <person name="Spencer D.F."/>
            <person name="Suzuki S."/>
            <person name="Worden A.Z."/>
            <person name="Zauner S."/>
            <person name="Barry K."/>
            <person name="Bell C."/>
            <person name="Bharti A.K."/>
            <person name="Crow J.A."/>
            <person name="Grimwood J."/>
            <person name="Kramer R."/>
            <person name="Lindquist E."/>
            <person name="Lucas S."/>
            <person name="Salamov A."/>
            <person name="McFadden G.I."/>
            <person name="Lane C.E."/>
            <person name="Keeling P.J."/>
            <person name="Gray M.W."/>
            <person name="Grigoriev I.V."/>
            <person name="Archibald J.M."/>
        </authorList>
    </citation>
    <scope>NUCLEOTIDE SEQUENCE</scope>
    <source>
        <strain evidence="1 3">CCMP2712</strain>
    </source>
</reference>
<gene>
    <name evidence="1" type="ORF">GUITHDRAFT_153056</name>
</gene>
<dbReference type="PaxDb" id="55529-EKX44093"/>
<organism evidence="1">
    <name type="scientific">Guillardia theta (strain CCMP2712)</name>
    <name type="common">Cryptophyte</name>
    <dbReference type="NCBI Taxonomy" id="905079"/>
    <lineage>
        <taxon>Eukaryota</taxon>
        <taxon>Cryptophyceae</taxon>
        <taxon>Pyrenomonadales</taxon>
        <taxon>Geminigeraceae</taxon>
        <taxon>Guillardia</taxon>
    </lineage>
</organism>
<evidence type="ECO:0000313" key="2">
    <source>
        <dbReference type="EnsemblProtists" id="EKX44093"/>
    </source>
</evidence>
<accession>L1J6C6</accession>
<dbReference type="Proteomes" id="UP000011087">
    <property type="component" value="Unassembled WGS sequence"/>
</dbReference>
<evidence type="ECO:0000313" key="1">
    <source>
        <dbReference type="EMBL" id="EKX44093.1"/>
    </source>
</evidence>
<dbReference type="AlphaFoldDB" id="L1J6C6"/>
<proteinExistence type="predicted"/>
<dbReference type="EnsemblProtists" id="EKX44093">
    <property type="protein sequence ID" value="EKX44093"/>
    <property type="gene ID" value="GUITHDRAFT_153056"/>
</dbReference>
<reference evidence="2" key="3">
    <citation type="submission" date="2015-06" db="UniProtKB">
        <authorList>
            <consortium name="EnsemblProtists"/>
        </authorList>
    </citation>
    <scope>IDENTIFICATION</scope>
</reference>
<dbReference type="KEGG" id="gtt:GUITHDRAFT_153056"/>
<reference evidence="3" key="2">
    <citation type="submission" date="2012-11" db="EMBL/GenBank/DDBJ databases">
        <authorList>
            <person name="Kuo A."/>
            <person name="Curtis B.A."/>
            <person name="Tanifuji G."/>
            <person name="Burki F."/>
            <person name="Gruber A."/>
            <person name="Irimia M."/>
            <person name="Maruyama S."/>
            <person name="Arias M.C."/>
            <person name="Ball S.G."/>
            <person name="Gile G.H."/>
            <person name="Hirakawa Y."/>
            <person name="Hopkins J.F."/>
            <person name="Rensing S.A."/>
            <person name="Schmutz J."/>
            <person name="Symeonidi A."/>
            <person name="Elias M."/>
            <person name="Eveleigh R.J."/>
            <person name="Herman E.K."/>
            <person name="Klute M.J."/>
            <person name="Nakayama T."/>
            <person name="Obornik M."/>
            <person name="Reyes-Prieto A."/>
            <person name="Armbrust E.V."/>
            <person name="Aves S.J."/>
            <person name="Beiko R.G."/>
            <person name="Coutinho P."/>
            <person name="Dacks J.B."/>
            <person name="Durnford D.G."/>
            <person name="Fast N.M."/>
            <person name="Green B.R."/>
            <person name="Grisdale C."/>
            <person name="Hempe F."/>
            <person name="Henrissat B."/>
            <person name="Hoppner M.P."/>
            <person name="Ishida K.-I."/>
            <person name="Kim E."/>
            <person name="Koreny L."/>
            <person name="Kroth P.G."/>
            <person name="Liu Y."/>
            <person name="Malik S.-B."/>
            <person name="Maier U.G."/>
            <person name="McRose D."/>
            <person name="Mock T."/>
            <person name="Neilson J.A."/>
            <person name="Onodera N.T."/>
            <person name="Poole A.M."/>
            <person name="Pritham E.J."/>
            <person name="Richards T.A."/>
            <person name="Rocap G."/>
            <person name="Roy S.W."/>
            <person name="Sarai C."/>
            <person name="Schaack S."/>
            <person name="Shirato S."/>
            <person name="Slamovits C.H."/>
            <person name="Spencer D.F."/>
            <person name="Suzuki S."/>
            <person name="Worden A.Z."/>
            <person name="Zauner S."/>
            <person name="Barry K."/>
            <person name="Bell C."/>
            <person name="Bharti A.K."/>
            <person name="Crow J.A."/>
            <person name="Grimwood J."/>
            <person name="Kramer R."/>
            <person name="Lindquist E."/>
            <person name="Lucas S."/>
            <person name="Salamov A."/>
            <person name="McFadden G.I."/>
            <person name="Lane C.E."/>
            <person name="Keeling P.J."/>
            <person name="Gray M.W."/>
            <person name="Grigoriev I.V."/>
            <person name="Archibald J.M."/>
        </authorList>
    </citation>
    <scope>NUCLEOTIDE SEQUENCE</scope>
    <source>
        <strain evidence="3">CCMP2712</strain>
    </source>
</reference>
<dbReference type="EMBL" id="JH993006">
    <property type="protein sequence ID" value="EKX44093.1"/>
    <property type="molecule type" value="Genomic_DNA"/>
</dbReference>
<dbReference type="GeneID" id="17300847"/>
<evidence type="ECO:0000313" key="3">
    <source>
        <dbReference type="Proteomes" id="UP000011087"/>
    </source>
</evidence>
<dbReference type="OrthoDB" id="10667457at2759"/>
<keyword evidence="3" id="KW-1185">Reference proteome</keyword>
<dbReference type="RefSeq" id="XP_005831073.1">
    <property type="nucleotide sequence ID" value="XM_005831016.1"/>
</dbReference>